<name>A0A6C0EWC0_9ZZZZ</name>
<proteinExistence type="predicted"/>
<evidence type="ECO:0000313" key="2">
    <source>
        <dbReference type="EMBL" id="QHT33456.1"/>
    </source>
</evidence>
<keyword evidence="1" id="KW-1133">Transmembrane helix</keyword>
<keyword evidence="1" id="KW-0472">Membrane</keyword>
<accession>A0A6C0EWC0</accession>
<feature type="transmembrane region" description="Helical" evidence="1">
    <location>
        <begin position="148"/>
        <end position="169"/>
    </location>
</feature>
<keyword evidence="1" id="KW-0812">Transmembrane</keyword>
<protein>
    <submittedName>
        <fullName evidence="2">Uncharacterized protein</fullName>
    </submittedName>
</protein>
<evidence type="ECO:0000256" key="1">
    <source>
        <dbReference type="SAM" id="Phobius"/>
    </source>
</evidence>
<dbReference type="AlphaFoldDB" id="A0A6C0EWC0"/>
<sequence length="183" mass="21539">MDRDIVNENKKNIEKMDKTAKCEKEKDKSNKKLKMIEDSVIRKLCIYLYKKFNLKEVKESTLYRHIHDTFIFLVSFIALFSMNLTHLAILFIIVSFDAFAIVVLHACPLTALERKYIKRSSCDDRDELLGALGISYNCDHEYEKQIELLVNVWLMVAGKCMCIIVMKMFNIKLFNYNNIYSNE</sequence>
<reference evidence="2" key="1">
    <citation type="journal article" date="2020" name="Nature">
        <title>Giant virus diversity and host interactions through global metagenomics.</title>
        <authorList>
            <person name="Schulz F."/>
            <person name="Roux S."/>
            <person name="Paez-Espino D."/>
            <person name="Jungbluth S."/>
            <person name="Walsh D.A."/>
            <person name="Denef V.J."/>
            <person name="McMahon K.D."/>
            <person name="Konstantinidis K.T."/>
            <person name="Eloe-Fadrosh E.A."/>
            <person name="Kyrpides N.C."/>
            <person name="Woyke T."/>
        </authorList>
    </citation>
    <scope>NUCLEOTIDE SEQUENCE</scope>
    <source>
        <strain evidence="2">GVMAG-M-3300009161-36</strain>
    </source>
</reference>
<dbReference type="EMBL" id="MN738968">
    <property type="protein sequence ID" value="QHT33456.1"/>
    <property type="molecule type" value="Genomic_DNA"/>
</dbReference>
<organism evidence="2">
    <name type="scientific">viral metagenome</name>
    <dbReference type="NCBI Taxonomy" id="1070528"/>
    <lineage>
        <taxon>unclassified sequences</taxon>
        <taxon>metagenomes</taxon>
        <taxon>organismal metagenomes</taxon>
    </lineage>
</organism>